<reference evidence="2 3" key="1">
    <citation type="journal article" date="2009" name="BMC Genomics">
        <title>Complete genome sequence of the sugarcane nitrogen-fixing endophyte Gluconacetobacter diazotrophicus Pal5.</title>
        <authorList>
            <person name="Bertalan M."/>
            <person name="Albano R."/>
            <person name="Padua V."/>
            <person name="Rouws L."/>
            <person name="Rojas C."/>
            <person name="Hemerly A."/>
            <person name="Teixeira K."/>
            <person name="Schwab S."/>
            <person name="Araujo J."/>
            <person name="Oliveira A."/>
            <person name="Franca L."/>
            <person name="Magalhaes V."/>
            <person name="Alqueres S."/>
            <person name="Cardoso A."/>
            <person name="Almeida W."/>
            <person name="Loureiro M.M."/>
            <person name="Nogueira E."/>
            <person name="Cidade D."/>
            <person name="Oliveira D."/>
            <person name="Simao T."/>
            <person name="Macedo J."/>
            <person name="Valadao A."/>
            <person name="Dreschsel M."/>
            <person name="Freitas F."/>
            <person name="Vidal M."/>
            <person name="Guedes H."/>
            <person name="Rodrigues E."/>
            <person name="Meneses C."/>
            <person name="Brioso P."/>
            <person name="Pozzer L."/>
            <person name="Figueiredo D."/>
            <person name="Montano H."/>
            <person name="Junior J."/>
            <person name="Filho G."/>
            <person name="Flores V."/>
            <person name="Ferreira B."/>
            <person name="Branco A."/>
            <person name="Gonzalez P."/>
            <person name="Guillobel H."/>
            <person name="Lemos M."/>
            <person name="Seibel L."/>
            <person name="Macedo J."/>
            <person name="Alves-Ferreira M."/>
            <person name="Sachetto-Martins G."/>
            <person name="Coelho A."/>
            <person name="Santos E."/>
            <person name="Amaral G."/>
            <person name="Neves A."/>
            <person name="Pacheco A.B."/>
            <person name="Carvalho D."/>
            <person name="Lery L."/>
            <person name="Bisch P."/>
            <person name="Rossle S.C."/>
            <person name="Urmenyi T."/>
            <person name="Kruger W.V."/>
            <person name="Martins O."/>
            <person name="Baldani J.I."/>
            <person name="Ferreira P.C."/>
        </authorList>
    </citation>
    <scope>NUCLEOTIDE SEQUENCE [LARGE SCALE GENOMIC DNA]</scope>
    <source>
        <strain evidence="3">ATCC 49037 / DSM 5601 / CCUG 37298 / CIP 103539 / LMG 7603 / PAl5</strain>
    </source>
</reference>
<accession>A9HC77</accession>
<dbReference type="AlphaFoldDB" id="A9HC77"/>
<gene>
    <name evidence="2" type="ordered locus">GDI0966</name>
</gene>
<keyword evidence="3" id="KW-1185">Reference proteome</keyword>
<proteinExistence type="predicted"/>
<dbReference type="EMBL" id="AM889285">
    <property type="protein sequence ID" value="CAP54909.1"/>
    <property type="molecule type" value="Genomic_DNA"/>
</dbReference>
<dbReference type="KEGG" id="gdi:GDI0966"/>
<evidence type="ECO:0000256" key="1">
    <source>
        <dbReference type="SAM" id="MobiDB-lite"/>
    </source>
</evidence>
<evidence type="ECO:0000313" key="3">
    <source>
        <dbReference type="Proteomes" id="UP000001176"/>
    </source>
</evidence>
<dbReference type="Proteomes" id="UP000001176">
    <property type="component" value="Chromosome"/>
</dbReference>
<protein>
    <submittedName>
        <fullName evidence="2">Uncharacterized protein</fullName>
    </submittedName>
</protein>
<sequence length="95" mass="9806">MRISIEITVICPDRVSVFLVMRAEESDDDGQTQPVHCPGVSAARARVTAHPATQYPRPASCGAGPPDGTPRGTGLVPVAATGAALPLRTVRDASS</sequence>
<name>A9HC77_GLUDA</name>
<feature type="region of interest" description="Disordered" evidence="1">
    <location>
        <begin position="43"/>
        <end position="76"/>
    </location>
</feature>
<organism evidence="2 3">
    <name type="scientific">Gluconacetobacter diazotrophicus (strain ATCC 49037 / DSM 5601 / CCUG 37298 / CIP 103539 / LMG 7603 / PAl5)</name>
    <dbReference type="NCBI Taxonomy" id="272568"/>
    <lineage>
        <taxon>Bacteria</taxon>
        <taxon>Pseudomonadati</taxon>
        <taxon>Pseudomonadota</taxon>
        <taxon>Alphaproteobacteria</taxon>
        <taxon>Acetobacterales</taxon>
        <taxon>Acetobacteraceae</taxon>
        <taxon>Gluconacetobacter</taxon>
    </lineage>
</organism>
<evidence type="ECO:0000313" key="2">
    <source>
        <dbReference type="EMBL" id="CAP54909.1"/>
    </source>
</evidence>